<dbReference type="PANTHER" id="PTHR33075">
    <property type="entry name" value="OS02G0499800 PROTEIN"/>
    <property type="match status" value="1"/>
</dbReference>
<sequence length="747" mass="85916">MERTPSFQVGWDPSPGKQFQAEVLKMFNSSVHHPSSSTNGCFFLLVVFWRFTFRLTEESVSLALQSVLGGAAAGFHVHFESDRHFRFPVASKAVGFHICSLKRIIAKHFDVYFHLWRGGGAHWQLEKKLWIEEEEKQWTKVSRKKKSTKDNSKKVTFARKLVQDSPTRKSTPAFPPPSIKIGDIICPLDVSKGNSRFGGGPSTPAILIKSNTVFSGLKRDLGSSRKHTLRERRIASAEKAIAKEKLPTPIVDGNLRRSSRLSNINRGFKKQTSATSCIKGRKKSGKVKSRIEDLAHVVGHVSPQLPDFPDLVQPCGNLDMLTEPFTKEEIDTIVKNMPTDRSPGPDAGRLTLVNSVLSSLPTYTMCTLKLPVAVTEYIDRARKHCLWRGSDMNAKGKSLVAFKKVCRPKKNGGLGVINLRIQNEALLMKRLHKFYNKMNLPWVTLIWNTHYPNGQVPHITVDKGSFWWRDIMKYCDHYRGIANCKASNGTTVLLWNDVWNGCYLREELPRLFSFAKDENVSLAEFMPDEDIQNHFHIPLTEQAYQELQDLQAKILHVRSQDSQDDVWQYCWGSQIYSSRKFYALPFKSITPPDTFHWIWKSKCCKKLKVFAWLLLMDRLNTRNLLKRKNYKLEGNIYSCVLCNANEEETAFHLFFHCTCSTRCWHHIGIHWDFTLPFIDMMIKAKTDSQLHFFMEIFIIAAWHIWKQRNGFIIQQITPTLQGWKQGLLDEVTLHLHRVRNKNANQGT</sequence>
<evidence type="ECO:0000259" key="1">
    <source>
        <dbReference type="Pfam" id="PF13966"/>
    </source>
</evidence>
<dbReference type="AlphaFoldDB" id="A0AAQ3PG30"/>
<evidence type="ECO:0000313" key="2">
    <source>
        <dbReference type="EMBL" id="WVZ51325.1"/>
    </source>
</evidence>
<feature type="domain" description="Reverse transcriptase zinc-binding" evidence="1">
    <location>
        <begin position="576"/>
        <end position="664"/>
    </location>
</feature>
<dbReference type="PANTHER" id="PTHR33075:SF10">
    <property type="entry name" value="DUF4283 DOMAIN-CONTAINING PROTEIN"/>
    <property type="match status" value="1"/>
</dbReference>
<protein>
    <recommendedName>
        <fullName evidence="1">Reverse transcriptase zinc-binding domain-containing protein</fullName>
    </recommendedName>
</protein>
<keyword evidence="3" id="KW-1185">Reference proteome</keyword>
<dbReference type="Proteomes" id="UP001341281">
    <property type="component" value="Chromosome 01"/>
</dbReference>
<name>A0AAQ3PG30_PASNO</name>
<accession>A0AAQ3PG30</accession>
<proteinExistence type="predicted"/>
<reference evidence="2 3" key="1">
    <citation type="submission" date="2024-02" db="EMBL/GenBank/DDBJ databases">
        <title>High-quality chromosome-scale genome assembly of Pensacola bahiagrass (Paspalum notatum Flugge var. saurae).</title>
        <authorList>
            <person name="Vega J.M."/>
            <person name="Podio M."/>
            <person name="Orjuela J."/>
            <person name="Siena L.A."/>
            <person name="Pessino S.C."/>
            <person name="Combes M.C."/>
            <person name="Mariac C."/>
            <person name="Albertini E."/>
            <person name="Pupilli F."/>
            <person name="Ortiz J.P.A."/>
            <person name="Leblanc O."/>
        </authorList>
    </citation>
    <scope>NUCLEOTIDE SEQUENCE [LARGE SCALE GENOMIC DNA]</scope>
    <source>
        <strain evidence="2">R1</strain>
        <tissue evidence="2">Leaf</tissue>
    </source>
</reference>
<dbReference type="InterPro" id="IPR026960">
    <property type="entry name" value="RVT-Znf"/>
</dbReference>
<organism evidence="2 3">
    <name type="scientific">Paspalum notatum var. saurae</name>
    <dbReference type="NCBI Taxonomy" id="547442"/>
    <lineage>
        <taxon>Eukaryota</taxon>
        <taxon>Viridiplantae</taxon>
        <taxon>Streptophyta</taxon>
        <taxon>Embryophyta</taxon>
        <taxon>Tracheophyta</taxon>
        <taxon>Spermatophyta</taxon>
        <taxon>Magnoliopsida</taxon>
        <taxon>Liliopsida</taxon>
        <taxon>Poales</taxon>
        <taxon>Poaceae</taxon>
        <taxon>PACMAD clade</taxon>
        <taxon>Panicoideae</taxon>
        <taxon>Andropogonodae</taxon>
        <taxon>Paspaleae</taxon>
        <taxon>Paspalinae</taxon>
        <taxon>Paspalum</taxon>
    </lineage>
</organism>
<dbReference type="Pfam" id="PF13966">
    <property type="entry name" value="zf-RVT"/>
    <property type="match status" value="1"/>
</dbReference>
<evidence type="ECO:0000313" key="3">
    <source>
        <dbReference type="Proteomes" id="UP001341281"/>
    </source>
</evidence>
<dbReference type="EMBL" id="CP144745">
    <property type="protein sequence ID" value="WVZ51325.1"/>
    <property type="molecule type" value="Genomic_DNA"/>
</dbReference>
<gene>
    <name evidence="2" type="ORF">U9M48_002479</name>
</gene>